<keyword evidence="1" id="KW-0732">Signal</keyword>
<dbReference type="EMBL" id="DVIU01000098">
    <property type="protein sequence ID" value="HIS35921.1"/>
    <property type="molecule type" value="Genomic_DNA"/>
</dbReference>
<sequence length="118" mass="13537">MRKYLLIVFIFLAGFICAGADSSYCKASPAAIFQVQGYTSITQNPDFTDYENYVTKENIKSVTDIDNGKSNPNNINQTVSFENYTNNHYCEKHNTGVVNYIHNEQFKDIKYKLYPRAP</sequence>
<evidence type="ECO:0000256" key="1">
    <source>
        <dbReference type="SAM" id="SignalP"/>
    </source>
</evidence>
<gene>
    <name evidence="2" type="ORF">IAC10_04745</name>
</gene>
<name>A0A9D1EXR4_9BACT</name>
<evidence type="ECO:0000313" key="3">
    <source>
        <dbReference type="Proteomes" id="UP000823928"/>
    </source>
</evidence>
<comment type="caution">
    <text evidence="2">The sequence shown here is derived from an EMBL/GenBank/DDBJ whole genome shotgun (WGS) entry which is preliminary data.</text>
</comment>
<evidence type="ECO:0000313" key="2">
    <source>
        <dbReference type="EMBL" id="HIS35921.1"/>
    </source>
</evidence>
<feature type="signal peptide" evidence="1">
    <location>
        <begin position="1"/>
        <end position="20"/>
    </location>
</feature>
<accession>A0A9D1EXR4</accession>
<reference evidence="2" key="2">
    <citation type="journal article" date="2021" name="PeerJ">
        <title>Extensive microbial diversity within the chicken gut microbiome revealed by metagenomics and culture.</title>
        <authorList>
            <person name="Gilroy R."/>
            <person name="Ravi A."/>
            <person name="Getino M."/>
            <person name="Pursley I."/>
            <person name="Horton D.L."/>
            <person name="Alikhan N.F."/>
            <person name="Baker D."/>
            <person name="Gharbi K."/>
            <person name="Hall N."/>
            <person name="Watson M."/>
            <person name="Adriaenssens E.M."/>
            <person name="Foster-Nyarko E."/>
            <person name="Jarju S."/>
            <person name="Secka A."/>
            <person name="Antonio M."/>
            <person name="Oren A."/>
            <person name="Chaudhuri R.R."/>
            <person name="La Ragione R."/>
            <person name="Hildebrand F."/>
            <person name="Pallen M.J."/>
        </authorList>
    </citation>
    <scope>NUCLEOTIDE SEQUENCE</scope>
    <source>
        <strain evidence="2">6276</strain>
    </source>
</reference>
<protein>
    <submittedName>
        <fullName evidence="2">Uncharacterized protein</fullName>
    </submittedName>
</protein>
<feature type="chain" id="PRO_5039226957" evidence="1">
    <location>
        <begin position="21"/>
        <end position="118"/>
    </location>
</feature>
<proteinExistence type="predicted"/>
<organism evidence="2 3">
    <name type="scientific">Candidatus Scatousia excrementigallinarum</name>
    <dbReference type="NCBI Taxonomy" id="2840935"/>
    <lineage>
        <taxon>Bacteria</taxon>
        <taxon>Candidatus Scatousia</taxon>
    </lineage>
</organism>
<dbReference type="AlphaFoldDB" id="A0A9D1EXR4"/>
<reference evidence="2" key="1">
    <citation type="submission" date="2020-10" db="EMBL/GenBank/DDBJ databases">
        <authorList>
            <person name="Gilroy R."/>
        </authorList>
    </citation>
    <scope>NUCLEOTIDE SEQUENCE</scope>
    <source>
        <strain evidence="2">6276</strain>
    </source>
</reference>
<dbReference type="Proteomes" id="UP000823928">
    <property type="component" value="Unassembled WGS sequence"/>
</dbReference>